<dbReference type="GO" id="GO:0004352">
    <property type="term" value="F:glutamate dehydrogenase (NAD+) activity"/>
    <property type="evidence" value="ECO:0007669"/>
    <property type="project" value="TreeGrafter"/>
</dbReference>
<dbReference type="SUPFAM" id="SSF53223">
    <property type="entry name" value="Aminoacid dehydrogenase-like, N-terminal domain"/>
    <property type="match status" value="1"/>
</dbReference>
<dbReference type="AlphaFoldDB" id="A0A7C3J6M1"/>
<evidence type="ECO:0000259" key="4">
    <source>
        <dbReference type="Pfam" id="PF02812"/>
    </source>
</evidence>
<feature type="domain" description="Glutamate/phenylalanine/leucine/valine/L-tryptophan dehydrogenase dimerisation" evidence="4">
    <location>
        <begin position="40"/>
        <end position="163"/>
    </location>
</feature>
<dbReference type="Pfam" id="PF00208">
    <property type="entry name" value="ELFV_dehydrog"/>
    <property type="match status" value="1"/>
</dbReference>
<reference evidence="5" key="1">
    <citation type="journal article" date="2020" name="mSystems">
        <title>Genome- and Community-Level Interaction Insights into Carbon Utilization and Element Cycling Functions of Hydrothermarchaeota in Hydrothermal Sediment.</title>
        <authorList>
            <person name="Zhou Z."/>
            <person name="Liu Y."/>
            <person name="Xu W."/>
            <person name="Pan J."/>
            <person name="Luo Z.H."/>
            <person name="Li M."/>
        </authorList>
    </citation>
    <scope>NUCLEOTIDE SEQUENCE [LARGE SCALE GENOMIC DNA]</scope>
    <source>
        <strain evidence="5">SpSt-464</strain>
    </source>
</reference>
<dbReference type="InterPro" id="IPR046346">
    <property type="entry name" value="Aminoacid_DH-like_N_sf"/>
</dbReference>
<dbReference type="Gene3D" id="3.40.50.10860">
    <property type="entry name" value="Leucine Dehydrogenase, chain A, domain 1"/>
    <property type="match status" value="1"/>
</dbReference>
<accession>A0A7C3J6M1</accession>
<dbReference type="PANTHER" id="PTHR11606:SF13">
    <property type="entry name" value="GLUTAMATE DEHYDROGENASE 1, MITOCHONDRIAL"/>
    <property type="match status" value="1"/>
</dbReference>
<dbReference type="SUPFAM" id="SSF51735">
    <property type="entry name" value="NAD(P)-binding Rossmann-fold domains"/>
    <property type="match status" value="1"/>
</dbReference>
<name>A0A7C3J6M1_UNCW3</name>
<dbReference type="Gene3D" id="3.40.50.720">
    <property type="entry name" value="NAD(P)-binding Rossmann-like Domain"/>
    <property type="match status" value="1"/>
</dbReference>
<dbReference type="InterPro" id="IPR006096">
    <property type="entry name" value="Glu/Leu/Phe/Val/Trp_DH_C"/>
</dbReference>
<dbReference type="InterPro" id="IPR006097">
    <property type="entry name" value="Glu/Leu/Phe/Val/Trp_DH_dimer"/>
</dbReference>
<dbReference type="EMBL" id="DSTT01000005">
    <property type="protein sequence ID" value="HFK24056.1"/>
    <property type="molecule type" value="Genomic_DNA"/>
</dbReference>
<dbReference type="Pfam" id="PF02812">
    <property type="entry name" value="ELFV_dehydrog_N"/>
    <property type="match status" value="1"/>
</dbReference>
<evidence type="ECO:0000256" key="2">
    <source>
        <dbReference type="ARBA" id="ARBA00023002"/>
    </source>
</evidence>
<organism evidence="5">
    <name type="scientific">candidate division WOR-3 bacterium</name>
    <dbReference type="NCBI Taxonomy" id="2052148"/>
    <lineage>
        <taxon>Bacteria</taxon>
        <taxon>Bacteria division WOR-3</taxon>
    </lineage>
</organism>
<protein>
    <submittedName>
        <fullName evidence="5">Uncharacterized protein</fullName>
    </submittedName>
</protein>
<evidence type="ECO:0000256" key="1">
    <source>
        <dbReference type="ARBA" id="ARBA00006382"/>
    </source>
</evidence>
<sequence length="402" mass="47553">MVDEKVVYQKNESFGKIDLLLENYNEKEKETLLNLYNFKEIFVNIPLKSSDGEIKNVTGVKVDNFLSYNNTFSNLRIHPYFDINYFRDFAFLNTITFSLFGIPVNGSFSSILMDPFDLSTDEKEEIFKMFSSLLKNEILEKDIFFSTDINSNYNDIKIFTDSFHLDEFDRKKIISFIDYYNDLKKDIDIDKLNEYSIFYSILKYCELKKKSVDDLSVVIYGFGEKPYFLSKILKREGFNIVGILTHLGSFYDPYGIQIDEFYKNYLSNFSSREETRYKKIDLYTFENVRSDISIFYIDIFKKDFLKNINTSLIVEGRKMLFGEMESEIMKEKGIELLPSELTCSGEIILYDELRKNRIPKKIEIMIQKEIYKKMDEIFKADGEDVRTKIIKISFKNILENLS</sequence>
<dbReference type="GO" id="GO:0006538">
    <property type="term" value="P:L-glutamate catabolic process"/>
    <property type="evidence" value="ECO:0007669"/>
    <property type="project" value="TreeGrafter"/>
</dbReference>
<evidence type="ECO:0000313" key="5">
    <source>
        <dbReference type="EMBL" id="HFK24056.1"/>
    </source>
</evidence>
<evidence type="ECO:0000259" key="3">
    <source>
        <dbReference type="Pfam" id="PF00208"/>
    </source>
</evidence>
<keyword evidence="2" id="KW-0560">Oxidoreductase</keyword>
<dbReference type="PANTHER" id="PTHR11606">
    <property type="entry name" value="GLUTAMATE DEHYDROGENASE"/>
    <property type="match status" value="1"/>
</dbReference>
<feature type="domain" description="Glutamate/phenylalanine/leucine/valine/L-tryptophan dehydrogenase C-terminal" evidence="3">
    <location>
        <begin position="195"/>
        <end position="380"/>
    </location>
</feature>
<dbReference type="InterPro" id="IPR036291">
    <property type="entry name" value="NAD(P)-bd_dom_sf"/>
</dbReference>
<comment type="similarity">
    <text evidence="1">Belongs to the Glu/Leu/Phe/Val dehydrogenases family.</text>
</comment>
<comment type="caution">
    <text evidence="5">The sequence shown here is derived from an EMBL/GenBank/DDBJ whole genome shotgun (WGS) entry which is preliminary data.</text>
</comment>
<gene>
    <name evidence="5" type="ORF">ENS15_05335</name>
</gene>
<proteinExistence type="inferred from homology"/>